<evidence type="ECO:0000313" key="2">
    <source>
        <dbReference type="Proteomes" id="UP000278627"/>
    </source>
</evidence>
<reference evidence="1 2" key="2">
    <citation type="submission" date="2018-11" db="EMBL/GenBank/DDBJ databases">
        <authorList>
            <consortium name="Pathogen Informatics"/>
        </authorList>
    </citation>
    <scope>NUCLEOTIDE SEQUENCE [LARGE SCALE GENOMIC DNA]</scope>
</reference>
<dbReference type="WBParaSite" id="BPAG_0000060301-mRNA-1">
    <property type="protein sequence ID" value="BPAG_0000060301-mRNA-1"/>
    <property type="gene ID" value="BPAG_0000060301"/>
</dbReference>
<proteinExistence type="predicted"/>
<name>A0A0N4SY17_BRUPA</name>
<keyword evidence="2" id="KW-1185">Reference proteome</keyword>
<sequence>MKRYFNSIDCINRYYDVLFLVRQSASSSVERQRNSKVGIVTQTDLSLVHISDQLSSYLNGLTLDSSTHDATFFTYQIT</sequence>
<organism evidence="3">
    <name type="scientific">Brugia pahangi</name>
    <name type="common">Filarial nematode worm</name>
    <dbReference type="NCBI Taxonomy" id="6280"/>
    <lineage>
        <taxon>Eukaryota</taxon>
        <taxon>Metazoa</taxon>
        <taxon>Ecdysozoa</taxon>
        <taxon>Nematoda</taxon>
        <taxon>Chromadorea</taxon>
        <taxon>Rhabditida</taxon>
        <taxon>Spirurina</taxon>
        <taxon>Spiruromorpha</taxon>
        <taxon>Filarioidea</taxon>
        <taxon>Onchocercidae</taxon>
        <taxon>Brugia</taxon>
    </lineage>
</organism>
<evidence type="ECO:0000313" key="3">
    <source>
        <dbReference type="WBParaSite" id="BPAG_0000060301-mRNA-1"/>
    </source>
</evidence>
<evidence type="ECO:0000313" key="1">
    <source>
        <dbReference type="EMBL" id="VDN81790.1"/>
    </source>
</evidence>
<dbReference type="AlphaFoldDB" id="A0A0N4SY17"/>
<protein>
    <submittedName>
        <fullName evidence="1 3">Uncharacterized protein</fullName>
    </submittedName>
</protein>
<dbReference type="Proteomes" id="UP000278627">
    <property type="component" value="Unassembled WGS sequence"/>
</dbReference>
<accession>A0A0N4SY17</accession>
<reference evidence="3" key="1">
    <citation type="submission" date="2017-02" db="UniProtKB">
        <authorList>
            <consortium name="WormBaseParasite"/>
        </authorList>
    </citation>
    <scope>IDENTIFICATION</scope>
</reference>
<gene>
    <name evidence="1" type="ORF">BPAG_LOCUS604</name>
</gene>
<dbReference type="EMBL" id="UZAD01000030">
    <property type="protein sequence ID" value="VDN81790.1"/>
    <property type="molecule type" value="Genomic_DNA"/>
</dbReference>